<protein>
    <submittedName>
        <fullName evidence="6 7">Uncharacterized protein LOC109019781 isoform X1</fullName>
    </submittedName>
</protein>
<comment type="pathway">
    <text evidence="1">Glycolipid biosynthesis; glycosylphosphatidylinositol-anchor biosynthesis.</text>
</comment>
<keyword evidence="3" id="KW-0472">Membrane</keyword>
<keyword evidence="3" id="KW-0812">Transmembrane</keyword>
<dbReference type="PANTHER" id="PTHR15231">
    <property type="entry name" value="PHOSPHATIDYLINOSITOL N-ACETYLGLUCOSAMINYLTRANSFERASE SUBUNIT H"/>
    <property type="match status" value="1"/>
</dbReference>
<dbReference type="InterPro" id="IPR019328">
    <property type="entry name" value="PIGH-H_dom"/>
</dbReference>
<evidence type="ECO:0000259" key="4">
    <source>
        <dbReference type="Pfam" id="PF10181"/>
    </source>
</evidence>
<dbReference type="RefSeq" id="XP_018857691.1">
    <property type="nucleotide sequence ID" value="XM_019002146.2"/>
</dbReference>
<dbReference type="STRING" id="51240.A0A2I4HNF6"/>
<dbReference type="Pfam" id="PF10181">
    <property type="entry name" value="PIG-H"/>
    <property type="match status" value="1"/>
</dbReference>
<keyword evidence="5" id="KW-1185">Reference proteome</keyword>
<feature type="domain" description="Phosphatidylinositol N-acetylglucosaminyltransferase subunit H conserved" evidence="4">
    <location>
        <begin position="88"/>
        <end position="150"/>
    </location>
</feature>
<evidence type="ECO:0000256" key="3">
    <source>
        <dbReference type="SAM" id="Phobius"/>
    </source>
</evidence>
<evidence type="ECO:0000313" key="6">
    <source>
        <dbReference type="RefSeq" id="XP_018857690.1"/>
    </source>
</evidence>
<gene>
    <name evidence="6 7" type="primary">LOC109019781</name>
</gene>
<dbReference type="Proteomes" id="UP000235220">
    <property type="component" value="Chromosome 8"/>
</dbReference>
<dbReference type="GO" id="GO:0006506">
    <property type="term" value="P:GPI anchor biosynthetic process"/>
    <property type="evidence" value="ECO:0007669"/>
    <property type="project" value="UniProtKB-UniPathway"/>
</dbReference>
<evidence type="ECO:0000256" key="2">
    <source>
        <dbReference type="ARBA" id="ARBA00009610"/>
    </source>
</evidence>
<feature type="transmembrane region" description="Helical" evidence="3">
    <location>
        <begin position="64"/>
        <end position="80"/>
    </location>
</feature>
<dbReference type="AlphaFoldDB" id="A0A2I4HNF6"/>
<feature type="transmembrane region" description="Helical" evidence="3">
    <location>
        <begin position="39"/>
        <end position="58"/>
    </location>
</feature>
<dbReference type="InterPro" id="IPR044215">
    <property type="entry name" value="PIG-H"/>
</dbReference>
<organism evidence="5 7">
    <name type="scientific">Juglans regia</name>
    <name type="common">English walnut</name>
    <dbReference type="NCBI Taxonomy" id="51240"/>
    <lineage>
        <taxon>Eukaryota</taxon>
        <taxon>Viridiplantae</taxon>
        <taxon>Streptophyta</taxon>
        <taxon>Embryophyta</taxon>
        <taxon>Tracheophyta</taxon>
        <taxon>Spermatophyta</taxon>
        <taxon>Magnoliopsida</taxon>
        <taxon>eudicotyledons</taxon>
        <taxon>Gunneridae</taxon>
        <taxon>Pentapetalae</taxon>
        <taxon>rosids</taxon>
        <taxon>fabids</taxon>
        <taxon>Fagales</taxon>
        <taxon>Juglandaceae</taxon>
        <taxon>Juglans</taxon>
    </lineage>
</organism>
<evidence type="ECO:0000313" key="5">
    <source>
        <dbReference type="Proteomes" id="UP000235220"/>
    </source>
</evidence>
<dbReference type="Gramene" id="Jr08_22800_p1">
    <property type="protein sequence ID" value="cds.Jr08_22800_p1"/>
    <property type="gene ID" value="Jr08_22800"/>
</dbReference>
<reference evidence="6 7" key="1">
    <citation type="submission" date="2025-04" db="UniProtKB">
        <authorList>
            <consortium name="RefSeq"/>
        </authorList>
    </citation>
    <scope>IDENTIFICATION</scope>
    <source>
        <tissue evidence="6 7">Leaves</tissue>
    </source>
</reference>
<comment type="similarity">
    <text evidence="2">Belongs to the PIGH family.</text>
</comment>
<evidence type="ECO:0000256" key="1">
    <source>
        <dbReference type="ARBA" id="ARBA00004687"/>
    </source>
</evidence>
<dbReference type="GO" id="GO:0000506">
    <property type="term" value="C:glycosylphosphatidylinositol-N-acetylglucosaminyltransferase (GPI-GnT) complex"/>
    <property type="evidence" value="ECO:0007669"/>
    <property type="project" value="InterPro"/>
</dbReference>
<dbReference type="GeneID" id="109019781"/>
<evidence type="ECO:0000313" key="7">
    <source>
        <dbReference type="RefSeq" id="XP_018857691.1"/>
    </source>
</evidence>
<accession>A0A2I4HNF6</accession>
<dbReference type="OrthoDB" id="6256716at2759"/>
<name>A0A2I4HNF6_JUGRE</name>
<dbReference type="PANTHER" id="PTHR15231:SF1">
    <property type="entry name" value="PHOSPHATIDYLINOSITOL N-ACETYLGLUCOSAMINYLTRANSFERASE SUBUNIT H"/>
    <property type="match status" value="1"/>
</dbReference>
<proteinExistence type="inferred from homology"/>
<dbReference type="UniPathway" id="UPA00196"/>
<dbReference type="RefSeq" id="XP_018857690.1">
    <property type="nucleotide sequence ID" value="XM_019002145.2"/>
</dbReference>
<sequence length="184" mass="20764">MAECGIFDKRYSYIHDRKWGSETADAHHIIVRKSRAKGFLVYFSPILLLASAFHLFLFKDNITITFWNFLLIAFLVKLLLQKPVEKESVIVMPAFGVQLETHHGSKIVRRFVPIDKILKPVLSECVTPVTCYWSLSFIIRGEAELMLVFKEVCPPVKMLVPIWKALCAATGSEGILGTPTADAP</sequence>
<keyword evidence="3" id="KW-1133">Transmembrane helix</keyword>
<dbReference type="KEGG" id="jre:109019781"/>